<evidence type="ECO:0000313" key="2">
    <source>
        <dbReference type="Proteomes" id="UP000887116"/>
    </source>
</evidence>
<accession>A0A8X6FQV6</accession>
<evidence type="ECO:0000313" key="1">
    <source>
        <dbReference type="EMBL" id="GFQ87250.1"/>
    </source>
</evidence>
<dbReference type="AlphaFoldDB" id="A0A8X6FQV6"/>
<organism evidence="1 2">
    <name type="scientific">Trichonephila clavata</name>
    <name type="common">Joro spider</name>
    <name type="synonym">Nephila clavata</name>
    <dbReference type="NCBI Taxonomy" id="2740835"/>
    <lineage>
        <taxon>Eukaryota</taxon>
        <taxon>Metazoa</taxon>
        <taxon>Ecdysozoa</taxon>
        <taxon>Arthropoda</taxon>
        <taxon>Chelicerata</taxon>
        <taxon>Arachnida</taxon>
        <taxon>Araneae</taxon>
        <taxon>Araneomorphae</taxon>
        <taxon>Entelegynae</taxon>
        <taxon>Araneoidea</taxon>
        <taxon>Nephilidae</taxon>
        <taxon>Trichonephila</taxon>
    </lineage>
</organism>
<gene>
    <name evidence="1" type="ORF">TNCT_716641</name>
</gene>
<comment type="caution">
    <text evidence="1">The sequence shown here is derived from an EMBL/GenBank/DDBJ whole genome shotgun (WGS) entry which is preliminary data.</text>
</comment>
<reference evidence="1" key="1">
    <citation type="submission" date="2020-07" db="EMBL/GenBank/DDBJ databases">
        <title>Multicomponent nature underlies the extraordinary mechanical properties of spider dragline silk.</title>
        <authorList>
            <person name="Kono N."/>
            <person name="Nakamura H."/>
            <person name="Mori M."/>
            <person name="Yoshida Y."/>
            <person name="Ohtoshi R."/>
            <person name="Malay A.D."/>
            <person name="Moran D.A.P."/>
            <person name="Tomita M."/>
            <person name="Numata K."/>
            <person name="Arakawa K."/>
        </authorList>
    </citation>
    <scope>NUCLEOTIDE SEQUENCE</scope>
</reference>
<protein>
    <submittedName>
        <fullName evidence="1">Uncharacterized protein</fullName>
    </submittedName>
</protein>
<sequence length="101" mass="11240">MTLTQGVATTALAVPADYSSKAVHPKCMGTQRGRPKEIRQAHQKSPLPVPWTNHLGSNHNSHSKLHIKLIVLDYWSITLQALKLATTVKYNSYTMLFICAL</sequence>
<dbReference type="EMBL" id="BMAO01003357">
    <property type="protein sequence ID" value="GFQ87250.1"/>
    <property type="molecule type" value="Genomic_DNA"/>
</dbReference>
<proteinExistence type="predicted"/>
<dbReference type="Proteomes" id="UP000887116">
    <property type="component" value="Unassembled WGS sequence"/>
</dbReference>
<keyword evidence="2" id="KW-1185">Reference proteome</keyword>
<name>A0A8X6FQV6_TRICU</name>